<reference evidence="2" key="1">
    <citation type="journal article" date="2020" name="mSystems">
        <title>Genome- and Community-Level Interaction Insights into Carbon Utilization and Element Cycling Functions of Hydrothermarchaeota in Hydrothermal Sediment.</title>
        <authorList>
            <person name="Zhou Z."/>
            <person name="Liu Y."/>
            <person name="Xu W."/>
            <person name="Pan J."/>
            <person name="Luo Z.H."/>
            <person name="Li M."/>
        </authorList>
    </citation>
    <scope>NUCLEOTIDE SEQUENCE [LARGE SCALE GENOMIC DNA]</scope>
    <source>
        <strain evidence="2">HyVt-527</strain>
    </source>
</reference>
<dbReference type="InterPro" id="IPR013486">
    <property type="entry name" value="SpoIID/LytB"/>
</dbReference>
<sequence length="411" mass="46849">MLKHKRTLLYIVAAGLLAACHPSVRKQVVTPAPQIRVLLSAVVAKDSVTFSGDYILKTAEAKFVFGKKNRKIFIVPFKKGYRVFNQNRYLTFSPEDVIYFEPRRPESTFRFQNRSYAGRLVLGLNNDASLLVINKLDVESYLRGVVPAEMPSEDKDNFEAVKAQAVCARTYAVRRMNLRKNQPFDVYSDTRDQVYAGQQAARPLADQAIEQTRGSVLMFGDSLAHVYYHSTCGGVTEAGNEVFADRPVPYLPSSEDQVGNAFACRISPKFRWLRRFTLPRIDSLFQQNKNYSLLNRPVTDTTEIRFNVQVLERSVSHRAKKLRVDYGDSSLVLTGYRIRDFFRDETNRALPSTLFYVKTLGDSVLYFRGGGYGHGVGLCQWGAIGLARKGVKFYDILIHRYFPGTYLKRMY</sequence>
<protein>
    <submittedName>
        <fullName evidence="2">SpoIID/LytB domain-containing protein</fullName>
    </submittedName>
</protein>
<dbReference type="PANTHER" id="PTHR30032">
    <property type="entry name" value="N-ACETYLMURAMOYL-L-ALANINE AMIDASE-RELATED"/>
    <property type="match status" value="1"/>
</dbReference>
<dbReference type="AlphaFoldDB" id="A0A7V5UFU8"/>
<dbReference type="GO" id="GO:0030435">
    <property type="term" value="P:sporulation resulting in formation of a cellular spore"/>
    <property type="evidence" value="ECO:0007669"/>
    <property type="project" value="InterPro"/>
</dbReference>
<dbReference type="InterPro" id="IPR013693">
    <property type="entry name" value="SpoIID/LytB_N"/>
</dbReference>
<proteinExistence type="predicted"/>
<dbReference type="GO" id="GO:0030288">
    <property type="term" value="C:outer membrane-bounded periplasmic space"/>
    <property type="evidence" value="ECO:0007669"/>
    <property type="project" value="TreeGrafter"/>
</dbReference>
<dbReference type="Proteomes" id="UP000886124">
    <property type="component" value="Unassembled WGS sequence"/>
</dbReference>
<name>A0A7V5UFU8_CALAY</name>
<dbReference type="EMBL" id="DROD01000681">
    <property type="protein sequence ID" value="HHJ53668.1"/>
    <property type="molecule type" value="Genomic_DNA"/>
</dbReference>
<accession>A0A7V5UFU8</accession>
<organism evidence="2">
    <name type="scientific">Caldithrix abyssi</name>
    <dbReference type="NCBI Taxonomy" id="187145"/>
    <lineage>
        <taxon>Bacteria</taxon>
        <taxon>Pseudomonadati</taxon>
        <taxon>Calditrichota</taxon>
        <taxon>Calditrichia</taxon>
        <taxon>Calditrichales</taxon>
        <taxon>Calditrichaceae</taxon>
        <taxon>Caldithrix</taxon>
    </lineage>
</organism>
<gene>
    <name evidence="2" type="ORF">ENJ89_10770</name>
</gene>
<dbReference type="PANTHER" id="PTHR30032:SF4">
    <property type="entry name" value="AMIDASE ENHANCER"/>
    <property type="match status" value="1"/>
</dbReference>
<dbReference type="Pfam" id="PF08486">
    <property type="entry name" value="SpoIID"/>
    <property type="match status" value="1"/>
</dbReference>
<comment type="caution">
    <text evidence="2">The sequence shown here is derived from an EMBL/GenBank/DDBJ whole genome shotgun (WGS) entry which is preliminary data.</text>
</comment>
<feature type="domain" description="Sporulation stage II protein D amidase enhancer LytB N-terminal" evidence="1">
    <location>
        <begin position="128"/>
        <end position="219"/>
    </location>
</feature>
<evidence type="ECO:0000259" key="1">
    <source>
        <dbReference type="Pfam" id="PF08486"/>
    </source>
</evidence>
<dbReference type="NCBIfam" id="TIGR02669">
    <property type="entry name" value="SpoIID_LytB"/>
    <property type="match status" value="1"/>
</dbReference>
<dbReference type="InterPro" id="IPR051922">
    <property type="entry name" value="Bact_Sporulation_Assoc"/>
</dbReference>
<dbReference type="PROSITE" id="PS51257">
    <property type="entry name" value="PROKAR_LIPOPROTEIN"/>
    <property type="match status" value="1"/>
</dbReference>
<evidence type="ECO:0000313" key="2">
    <source>
        <dbReference type="EMBL" id="HHJ53668.1"/>
    </source>
</evidence>